<sequence>MELDADRRRRRGGKDHISELPDDLLHNILVHLSSTAAAARTSLLSHRWRYVWAYMPEIVFHRDSTTPALSLDSIDAALQACSAPTIRRLEIRLCQDKLDVHHVAQWLRFASQRLVGSLDLSLILQLLDSVKNKELMLPVCERATEISVSTWSSLVLRPPATGSFKALIHLKICYIRMDGRELGRLVSLQCPCLRKLSVIGPLVAACEVSISSESLKSIKYHCSYTRKLELTTPRLTKISASLAKEAYVVAPKLEKISWDDTYDPSRHQFVVTGRHLRRLSTSASRSPLLIRRFDTIDELRLYVSIPPGTEGYISFQKDMCTLPTCQTLWLTVRSRHRLTPSIFYILERTSHIRKLKLNLDPTPPLK</sequence>
<evidence type="ECO:0000259" key="1">
    <source>
        <dbReference type="Pfam" id="PF00646"/>
    </source>
</evidence>
<gene>
    <name evidence="3" type="ORF">EJB05_03094</name>
</gene>
<feature type="non-terminal residue" evidence="3">
    <location>
        <position position="366"/>
    </location>
</feature>
<dbReference type="OrthoDB" id="676359at2759"/>
<proteinExistence type="predicted"/>
<protein>
    <submittedName>
        <fullName evidence="3">Uncharacterized protein</fullName>
    </submittedName>
</protein>
<organism evidence="3 4">
    <name type="scientific">Eragrostis curvula</name>
    <name type="common">weeping love grass</name>
    <dbReference type="NCBI Taxonomy" id="38414"/>
    <lineage>
        <taxon>Eukaryota</taxon>
        <taxon>Viridiplantae</taxon>
        <taxon>Streptophyta</taxon>
        <taxon>Embryophyta</taxon>
        <taxon>Tracheophyta</taxon>
        <taxon>Spermatophyta</taxon>
        <taxon>Magnoliopsida</taxon>
        <taxon>Liliopsida</taxon>
        <taxon>Poales</taxon>
        <taxon>Poaceae</taxon>
        <taxon>PACMAD clade</taxon>
        <taxon>Chloridoideae</taxon>
        <taxon>Eragrostideae</taxon>
        <taxon>Eragrostidinae</taxon>
        <taxon>Eragrostis</taxon>
    </lineage>
</organism>
<dbReference type="InterPro" id="IPR001810">
    <property type="entry name" value="F-box_dom"/>
</dbReference>
<dbReference type="SUPFAM" id="SSF81383">
    <property type="entry name" value="F-box domain"/>
    <property type="match status" value="1"/>
</dbReference>
<dbReference type="InterPro" id="IPR036047">
    <property type="entry name" value="F-box-like_dom_sf"/>
</dbReference>
<feature type="non-terminal residue" evidence="3">
    <location>
        <position position="1"/>
    </location>
</feature>
<dbReference type="InterPro" id="IPR055312">
    <property type="entry name" value="FBL15-like"/>
</dbReference>
<dbReference type="Gene3D" id="3.80.10.10">
    <property type="entry name" value="Ribonuclease Inhibitor"/>
    <property type="match status" value="1"/>
</dbReference>
<dbReference type="Pfam" id="PF24758">
    <property type="entry name" value="LRR_At5g56370"/>
    <property type="match status" value="1"/>
</dbReference>
<accession>A0A5J9WY45</accession>
<dbReference type="AlphaFoldDB" id="A0A5J9WY45"/>
<comment type="caution">
    <text evidence="3">The sequence shown here is derived from an EMBL/GenBank/DDBJ whole genome shotgun (WGS) entry which is preliminary data.</text>
</comment>
<dbReference type="EMBL" id="RWGY01000002">
    <property type="protein sequence ID" value="TVU51654.1"/>
    <property type="molecule type" value="Genomic_DNA"/>
</dbReference>
<dbReference type="Gramene" id="TVU51654">
    <property type="protein sequence ID" value="TVU51654"/>
    <property type="gene ID" value="EJB05_03094"/>
</dbReference>
<dbReference type="PANTHER" id="PTHR34709">
    <property type="entry name" value="OS10G0396666 PROTEIN"/>
    <property type="match status" value="1"/>
</dbReference>
<feature type="domain" description="F-box" evidence="1">
    <location>
        <begin position="17"/>
        <end position="53"/>
    </location>
</feature>
<feature type="domain" description="F-box/LRR-repeat protein 15/At3g58940/PEG3-like LRR" evidence="2">
    <location>
        <begin position="104"/>
        <end position="238"/>
    </location>
</feature>
<reference evidence="3 4" key="1">
    <citation type="journal article" date="2019" name="Sci. Rep.">
        <title>A high-quality genome of Eragrostis curvula grass provides insights into Poaceae evolution and supports new strategies to enhance forage quality.</title>
        <authorList>
            <person name="Carballo J."/>
            <person name="Santos B.A.C.M."/>
            <person name="Zappacosta D."/>
            <person name="Garbus I."/>
            <person name="Selva J.P."/>
            <person name="Gallo C.A."/>
            <person name="Diaz A."/>
            <person name="Albertini E."/>
            <person name="Caccamo M."/>
            <person name="Echenique V."/>
        </authorList>
    </citation>
    <scope>NUCLEOTIDE SEQUENCE [LARGE SCALE GENOMIC DNA]</scope>
    <source>
        <strain evidence="4">cv. Victoria</strain>
        <tissue evidence="3">Leaf</tissue>
    </source>
</reference>
<dbReference type="InterPro" id="IPR055411">
    <property type="entry name" value="LRR_FXL15/At3g58940/PEG3-like"/>
</dbReference>
<evidence type="ECO:0000313" key="3">
    <source>
        <dbReference type="EMBL" id="TVU51654.1"/>
    </source>
</evidence>
<keyword evidence="4" id="KW-1185">Reference proteome</keyword>
<dbReference type="PANTHER" id="PTHR34709:SF72">
    <property type="entry name" value="OS07G0130000 PROTEIN"/>
    <property type="match status" value="1"/>
</dbReference>
<dbReference type="Proteomes" id="UP000324897">
    <property type="component" value="Chromosome 6"/>
</dbReference>
<dbReference type="InterPro" id="IPR032675">
    <property type="entry name" value="LRR_dom_sf"/>
</dbReference>
<evidence type="ECO:0000259" key="2">
    <source>
        <dbReference type="Pfam" id="PF24758"/>
    </source>
</evidence>
<dbReference type="Gene3D" id="1.20.1280.50">
    <property type="match status" value="1"/>
</dbReference>
<dbReference type="Pfam" id="PF00646">
    <property type="entry name" value="F-box"/>
    <property type="match status" value="1"/>
</dbReference>
<evidence type="ECO:0000313" key="4">
    <source>
        <dbReference type="Proteomes" id="UP000324897"/>
    </source>
</evidence>
<name>A0A5J9WY45_9POAL</name>